<comment type="caution">
    <text evidence="1">The sequence shown here is derived from an EMBL/GenBank/DDBJ whole genome shotgun (WGS) entry which is preliminary data.</text>
</comment>
<dbReference type="Proteomes" id="UP000693946">
    <property type="component" value="Linkage Group LG14"/>
</dbReference>
<name>A0AAV6S9H4_SOLSE</name>
<evidence type="ECO:0000313" key="2">
    <source>
        <dbReference type="Proteomes" id="UP000693946"/>
    </source>
</evidence>
<proteinExistence type="predicted"/>
<organism evidence="1 2">
    <name type="scientific">Solea senegalensis</name>
    <name type="common">Senegalese sole</name>
    <dbReference type="NCBI Taxonomy" id="28829"/>
    <lineage>
        <taxon>Eukaryota</taxon>
        <taxon>Metazoa</taxon>
        <taxon>Chordata</taxon>
        <taxon>Craniata</taxon>
        <taxon>Vertebrata</taxon>
        <taxon>Euteleostomi</taxon>
        <taxon>Actinopterygii</taxon>
        <taxon>Neopterygii</taxon>
        <taxon>Teleostei</taxon>
        <taxon>Neoteleostei</taxon>
        <taxon>Acanthomorphata</taxon>
        <taxon>Carangaria</taxon>
        <taxon>Pleuronectiformes</taxon>
        <taxon>Pleuronectoidei</taxon>
        <taxon>Soleidae</taxon>
        <taxon>Solea</taxon>
    </lineage>
</organism>
<keyword evidence="2" id="KW-1185">Reference proteome</keyword>
<sequence>MPPLMYSWPAAPSEGEWGRRPISALSTSLWFCTQRGSPPFSLSFVSHSRQPQVCVGLSHALGSCEMGPAAGETTDNNSPCIIFSQRPLPLRSATSTSLHPTSIILHHPHCSGQWPKAMVQELLILGGESSHWGSIARGRGSKRSGSSEIECARSLPGAMKVSVAQSIQ</sequence>
<gene>
    <name evidence="1" type="ORF">JOB18_000607</name>
</gene>
<dbReference type="EMBL" id="JAGKHQ010000006">
    <property type="protein sequence ID" value="KAG7513182.1"/>
    <property type="molecule type" value="Genomic_DNA"/>
</dbReference>
<evidence type="ECO:0000313" key="1">
    <source>
        <dbReference type="EMBL" id="KAG7513182.1"/>
    </source>
</evidence>
<accession>A0AAV6S9H4</accession>
<reference evidence="1 2" key="1">
    <citation type="journal article" date="2021" name="Sci. Rep.">
        <title>Chromosome anchoring in Senegalese sole (Solea senegalensis) reveals sex-associated markers and genome rearrangements in flatfish.</title>
        <authorList>
            <person name="Guerrero-Cozar I."/>
            <person name="Gomez-Garrido J."/>
            <person name="Berbel C."/>
            <person name="Martinez-Blanch J.F."/>
            <person name="Alioto T."/>
            <person name="Claros M.G."/>
            <person name="Gagnaire P.A."/>
            <person name="Manchado M."/>
        </authorList>
    </citation>
    <scope>NUCLEOTIDE SEQUENCE [LARGE SCALE GENOMIC DNA]</scope>
    <source>
        <strain evidence="1">Sse05_10M</strain>
    </source>
</reference>
<dbReference type="AlphaFoldDB" id="A0AAV6S9H4"/>
<protein>
    <submittedName>
        <fullName evidence="1">Uncharacterized protein</fullName>
    </submittedName>
</protein>